<organism evidence="2 3">
    <name type="scientific">Crocosphaera watsonii WH 0401</name>
    <dbReference type="NCBI Taxonomy" id="555881"/>
    <lineage>
        <taxon>Bacteria</taxon>
        <taxon>Bacillati</taxon>
        <taxon>Cyanobacteriota</taxon>
        <taxon>Cyanophyceae</taxon>
        <taxon>Oscillatoriophycideae</taxon>
        <taxon>Chroococcales</taxon>
        <taxon>Aphanothecaceae</taxon>
        <taxon>Crocosphaera</taxon>
    </lineage>
</organism>
<protein>
    <submittedName>
        <fullName evidence="2">DUF124 domain-containing protein</fullName>
    </submittedName>
</protein>
<evidence type="ECO:0000256" key="1">
    <source>
        <dbReference type="SAM" id="MobiDB-lite"/>
    </source>
</evidence>
<gene>
    <name evidence="2" type="ORF">CWATWH0401_1534</name>
</gene>
<name>T2JA64_CROWT</name>
<feature type="compositionally biased region" description="Polar residues" evidence="1">
    <location>
        <begin position="37"/>
        <end position="66"/>
    </location>
</feature>
<reference evidence="2 3" key="1">
    <citation type="submission" date="2013-01" db="EMBL/GenBank/DDBJ databases">
        <authorList>
            <person name="Bench S."/>
        </authorList>
    </citation>
    <scope>NUCLEOTIDE SEQUENCE [LARGE SCALE GENOMIC DNA]</scope>
    <source>
        <strain evidence="2 3">WH 0401</strain>
    </source>
</reference>
<reference evidence="2 3" key="2">
    <citation type="submission" date="2013-09" db="EMBL/GenBank/DDBJ databases">
        <title>Whole genome comparison of six Crocosphaera watsonii strains with differing phenotypes.</title>
        <authorList>
            <person name="Bench S.R."/>
            <person name="Heller P."/>
            <person name="Frank I."/>
            <person name="Arciniega M."/>
            <person name="Shilova I.N."/>
            <person name="Zehr J.P."/>
        </authorList>
    </citation>
    <scope>NUCLEOTIDE SEQUENCE [LARGE SCALE GENOMIC DNA]</scope>
    <source>
        <strain evidence="2 3">WH 0401</strain>
    </source>
</reference>
<dbReference type="Proteomes" id="UP000018198">
    <property type="component" value="Unassembled WGS sequence"/>
</dbReference>
<proteinExistence type="predicted"/>
<evidence type="ECO:0000313" key="2">
    <source>
        <dbReference type="EMBL" id="CCQ62105.1"/>
    </source>
</evidence>
<accession>T2JA64</accession>
<dbReference type="AlphaFoldDB" id="T2JA64"/>
<evidence type="ECO:0000313" key="3">
    <source>
        <dbReference type="Proteomes" id="UP000018198"/>
    </source>
</evidence>
<comment type="caution">
    <text evidence="2">The sequence shown here is derived from an EMBL/GenBank/DDBJ whole genome shotgun (WGS) entry which is preliminary data.</text>
</comment>
<dbReference type="EMBL" id="CAQM01000447">
    <property type="protein sequence ID" value="CCQ62105.1"/>
    <property type="molecule type" value="Genomic_DNA"/>
</dbReference>
<feature type="region of interest" description="Disordered" evidence="1">
    <location>
        <begin position="25"/>
        <end position="66"/>
    </location>
</feature>
<sequence length="66" mass="7367">MEWEIIYYCFLEPLPFKPRDNPPKANKLMTVEGSGTEGTSCCPTTRTSGSPGHTMLKNSFKSVKAR</sequence>